<feature type="compositionally biased region" description="Polar residues" evidence="1">
    <location>
        <begin position="840"/>
        <end position="850"/>
    </location>
</feature>
<feature type="compositionally biased region" description="Low complexity" evidence="1">
    <location>
        <begin position="85"/>
        <end position="121"/>
    </location>
</feature>
<accession>A0AAV8VWJ1</accession>
<dbReference type="GO" id="GO:0003677">
    <property type="term" value="F:DNA binding"/>
    <property type="evidence" value="ECO:0007669"/>
    <property type="project" value="InterPro"/>
</dbReference>
<keyword evidence="4" id="KW-1185">Reference proteome</keyword>
<feature type="compositionally biased region" description="Low complexity" evidence="1">
    <location>
        <begin position="872"/>
        <end position="894"/>
    </location>
</feature>
<dbReference type="InterPro" id="IPR036431">
    <property type="entry name" value="ARID_dom_sf"/>
</dbReference>
<feature type="compositionally biased region" description="Polar residues" evidence="1">
    <location>
        <begin position="189"/>
        <end position="237"/>
    </location>
</feature>
<feature type="compositionally biased region" description="Gly residues" evidence="1">
    <location>
        <begin position="855"/>
        <end position="871"/>
    </location>
</feature>
<dbReference type="Gene3D" id="1.10.150.60">
    <property type="entry name" value="ARID DNA-binding domain"/>
    <property type="match status" value="1"/>
</dbReference>
<dbReference type="InterPro" id="IPR001606">
    <property type="entry name" value="ARID_dom"/>
</dbReference>
<dbReference type="Pfam" id="PF01388">
    <property type="entry name" value="ARID"/>
    <property type="match status" value="1"/>
</dbReference>
<dbReference type="SMART" id="SM00501">
    <property type="entry name" value="BRIGHT"/>
    <property type="match status" value="1"/>
</dbReference>
<dbReference type="AlphaFoldDB" id="A0AAV8VWJ1"/>
<dbReference type="GO" id="GO:0031491">
    <property type="term" value="F:nucleosome binding"/>
    <property type="evidence" value="ECO:0007669"/>
    <property type="project" value="TreeGrafter"/>
</dbReference>
<dbReference type="GO" id="GO:0016514">
    <property type="term" value="C:SWI/SNF complex"/>
    <property type="evidence" value="ECO:0007669"/>
    <property type="project" value="InterPro"/>
</dbReference>
<feature type="compositionally biased region" description="Low complexity" evidence="1">
    <location>
        <begin position="347"/>
        <end position="368"/>
    </location>
</feature>
<feature type="compositionally biased region" description="Basic and acidic residues" evidence="1">
    <location>
        <begin position="1"/>
        <end position="20"/>
    </location>
</feature>
<feature type="compositionally biased region" description="Low complexity" evidence="1">
    <location>
        <begin position="263"/>
        <end position="282"/>
    </location>
</feature>
<feature type="domain" description="ARID" evidence="2">
    <location>
        <begin position="731"/>
        <end position="814"/>
    </location>
</feature>
<feature type="compositionally biased region" description="Pro residues" evidence="1">
    <location>
        <begin position="309"/>
        <end position="329"/>
    </location>
</feature>
<evidence type="ECO:0000256" key="1">
    <source>
        <dbReference type="SAM" id="MobiDB-lite"/>
    </source>
</evidence>
<evidence type="ECO:0000313" key="3">
    <source>
        <dbReference type="EMBL" id="KAJ8918752.1"/>
    </source>
</evidence>
<name>A0AAV8VWJ1_9CUCU</name>
<evidence type="ECO:0000313" key="4">
    <source>
        <dbReference type="Proteomes" id="UP001159042"/>
    </source>
</evidence>
<feature type="compositionally biased region" description="Polar residues" evidence="1">
    <location>
        <begin position="724"/>
        <end position="733"/>
    </location>
</feature>
<dbReference type="PANTHER" id="PTHR12656:SF5">
    <property type="entry name" value="TRITHORAX GROUP PROTEIN OSA"/>
    <property type="match status" value="1"/>
</dbReference>
<feature type="compositionally biased region" description="Low complexity" evidence="1">
    <location>
        <begin position="378"/>
        <end position="396"/>
    </location>
</feature>
<feature type="compositionally biased region" description="Polar residues" evidence="1">
    <location>
        <begin position="489"/>
        <end position="503"/>
    </location>
</feature>
<feature type="compositionally biased region" description="Polar residues" evidence="1">
    <location>
        <begin position="409"/>
        <end position="440"/>
    </location>
</feature>
<protein>
    <recommendedName>
        <fullName evidence="2">ARID domain-containing protein</fullName>
    </recommendedName>
</protein>
<feature type="compositionally biased region" description="Polar residues" evidence="1">
    <location>
        <begin position="513"/>
        <end position="541"/>
    </location>
</feature>
<feature type="compositionally biased region" description="Polar residues" evidence="1">
    <location>
        <begin position="21"/>
        <end position="36"/>
    </location>
</feature>
<dbReference type="Proteomes" id="UP001159042">
    <property type="component" value="Unassembled WGS sequence"/>
</dbReference>
<dbReference type="GO" id="GO:0071565">
    <property type="term" value="C:nBAF complex"/>
    <property type="evidence" value="ECO:0007669"/>
    <property type="project" value="TreeGrafter"/>
</dbReference>
<feature type="compositionally biased region" description="Gly residues" evidence="1">
    <location>
        <begin position="283"/>
        <end position="297"/>
    </location>
</feature>
<feature type="compositionally biased region" description="Polar residues" evidence="1">
    <location>
        <begin position="453"/>
        <end position="470"/>
    </location>
</feature>
<dbReference type="GO" id="GO:0005654">
    <property type="term" value="C:nucleoplasm"/>
    <property type="evidence" value="ECO:0007669"/>
    <property type="project" value="TreeGrafter"/>
</dbReference>
<dbReference type="SUPFAM" id="SSF46774">
    <property type="entry name" value="ARID-like"/>
    <property type="match status" value="1"/>
</dbReference>
<feature type="compositionally biased region" description="Low complexity" evidence="1">
    <location>
        <begin position="245"/>
        <end position="256"/>
    </location>
</feature>
<dbReference type="GO" id="GO:0035060">
    <property type="term" value="C:brahma complex"/>
    <property type="evidence" value="ECO:0007669"/>
    <property type="project" value="InterPro"/>
</dbReference>
<dbReference type="GO" id="GO:0045893">
    <property type="term" value="P:positive regulation of DNA-templated transcription"/>
    <property type="evidence" value="ECO:0007669"/>
    <property type="project" value="TreeGrafter"/>
</dbReference>
<feature type="region of interest" description="Disordered" evidence="1">
    <location>
        <begin position="828"/>
        <end position="894"/>
    </location>
</feature>
<feature type="compositionally biased region" description="Polar residues" evidence="1">
    <location>
        <begin position="689"/>
        <end position="700"/>
    </location>
</feature>
<feature type="region of interest" description="Disordered" evidence="1">
    <location>
        <begin position="1"/>
        <end position="644"/>
    </location>
</feature>
<feature type="region of interest" description="Disordered" evidence="1">
    <location>
        <begin position="672"/>
        <end position="739"/>
    </location>
</feature>
<dbReference type="InterPro" id="IPR021906">
    <property type="entry name" value="BAF250/Osa"/>
</dbReference>
<comment type="caution">
    <text evidence="3">The sequence shown here is derived from an EMBL/GenBank/DDBJ whole genome shotgun (WGS) entry which is preliminary data.</text>
</comment>
<dbReference type="GO" id="GO:0006338">
    <property type="term" value="P:chromatin remodeling"/>
    <property type="evidence" value="ECO:0007669"/>
    <property type="project" value="InterPro"/>
</dbReference>
<feature type="compositionally biased region" description="Low complexity" evidence="1">
    <location>
        <begin position="298"/>
        <end position="308"/>
    </location>
</feature>
<sequence length="894" mass="92084">MAATQAEKHQNDVSSEKVQSDQHLNVRSSLLQNGTEKSGVRGGGSVVHTKTKNTGGKNIAIEMSQYRQDGSGGGSTAVSGQTNVGSGPTSSGAPGSNSTSESGLGGESESSTGGTTGTTDTNLYSVEGPPAPSSAVDGHGYGFPYSRDVHNSAEGGMHAFGPRQPFGGPKQMPPHQLHQPHQRFVGGPSISQSSGPTPTLNQLLQSNNPLTHRYPNSYSHAEQHYNQPWQSQKPLQQSYAPGPPSSAVGSPAPVSYRTQPTLSPAYAGSSSPSPSYGESRSGWPGGPSGPGQHGPGSPGQQNTSVPVSQPSPQPPSHSPGPGPGMPPSPQHQTHQGFPSRPAPPTTPNAHAPDAADLSGGNSNDSSGGPAPGTPNSQGMRPTPSPTGSTGSRSMSPAVGQNIPMPPRPSSGQSDGNGPTRISHSPVVTQSSYSTPHSTAHPTHGYKNHPSMVVTGSGNQMSLYQPNQYPQTGYPPRPPGNMQYPGQGYGSPSSQPTPANNICPQQFPGRSVPNHMQNSQFSSYQQPWSPSVSTASKGNGPNPSIPTPVSQSPSPSPRSPHYLKHHLQHKMGFQGIPGSAPPSPSPPQNYHMGPPTGHHHSGMGPPPSMGPPNIPPASSPLLPNNHSHDGPMPPPSSTPNSHTQMVSDMIDNGITTTAQAGLNTHVTAASGGSVTSVVTTGPDGTPIDEGSQQSTLSNASAASGEDPQCTTPKTSRKNDIGHYSHPTTPQSTVPSPGAASINSIHEDYGELSSPSWPRTPASPEILSMYYLQVTKNKTWKDIAGMLGIGASSSAAYTLRKHYTKNLLAYECQFDRGGIDPQPIINQVEASSKKKGAKATSVPSPGSSNSQDSFPPGSGGGSMDGYGGYGGYPSSGNPEYPQRPSSQSAPSPHGSK</sequence>
<dbReference type="GO" id="GO:0006357">
    <property type="term" value="P:regulation of transcription by RNA polymerase II"/>
    <property type="evidence" value="ECO:0007669"/>
    <property type="project" value="TreeGrafter"/>
</dbReference>
<reference evidence="3 4" key="1">
    <citation type="journal article" date="2023" name="Insect Mol. Biol.">
        <title>Genome sequencing provides insights into the evolution of gene families encoding plant cell wall-degrading enzymes in longhorned beetles.</title>
        <authorList>
            <person name="Shin N.R."/>
            <person name="Okamura Y."/>
            <person name="Kirsch R."/>
            <person name="Pauchet Y."/>
        </authorList>
    </citation>
    <scope>NUCLEOTIDE SEQUENCE [LARGE SCALE GENOMIC DNA]</scope>
    <source>
        <strain evidence="3">EAD_L_NR</strain>
    </source>
</reference>
<organism evidence="3 4">
    <name type="scientific">Exocentrus adspersus</name>
    <dbReference type="NCBI Taxonomy" id="1586481"/>
    <lineage>
        <taxon>Eukaryota</taxon>
        <taxon>Metazoa</taxon>
        <taxon>Ecdysozoa</taxon>
        <taxon>Arthropoda</taxon>
        <taxon>Hexapoda</taxon>
        <taxon>Insecta</taxon>
        <taxon>Pterygota</taxon>
        <taxon>Neoptera</taxon>
        <taxon>Endopterygota</taxon>
        <taxon>Coleoptera</taxon>
        <taxon>Polyphaga</taxon>
        <taxon>Cucujiformia</taxon>
        <taxon>Chrysomeloidea</taxon>
        <taxon>Cerambycidae</taxon>
        <taxon>Lamiinae</taxon>
        <taxon>Acanthocinini</taxon>
        <taxon>Exocentrus</taxon>
    </lineage>
</organism>
<proteinExistence type="predicted"/>
<dbReference type="EMBL" id="JANEYG010000023">
    <property type="protein sequence ID" value="KAJ8918752.1"/>
    <property type="molecule type" value="Genomic_DNA"/>
</dbReference>
<gene>
    <name evidence="3" type="ORF">NQ315_015072</name>
</gene>
<feature type="compositionally biased region" description="Pro residues" evidence="1">
    <location>
        <begin position="603"/>
        <end position="617"/>
    </location>
</feature>
<dbReference type="PANTHER" id="PTHR12656">
    <property type="entry name" value="BRG-1 ASSOCIATED FACTOR 250 BAF250"/>
    <property type="match status" value="1"/>
</dbReference>
<evidence type="ECO:0000259" key="2">
    <source>
        <dbReference type="SMART" id="SM00501"/>
    </source>
</evidence>